<dbReference type="Gene3D" id="1.10.8.500">
    <property type="entry name" value="HAMP domain in histidine kinase"/>
    <property type="match status" value="1"/>
</dbReference>
<evidence type="ECO:0000313" key="10">
    <source>
        <dbReference type="EMBL" id="OAK70560.1"/>
    </source>
</evidence>
<evidence type="ECO:0000256" key="7">
    <source>
        <dbReference type="SAM" id="MobiDB-lite"/>
    </source>
</evidence>
<dbReference type="Pfam" id="PF00015">
    <property type="entry name" value="MCPsignal"/>
    <property type="match status" value="1"/>
</dbReference>
<evidence type="ECO:0000256" key="2">
    <source>
        <dbReference type="ARBA" id="ARBA00022475"/>
    </source>
</evidence>
<evidence type="ECO:0000313" key="11">
    <source>
        <dbReference type="Proteomes" id="UP000077881"/>
    </source>
</evidence>
<sequence length="379" mass="41451">MLLLFGVGCIILMVLVFILLKHLLKALPEISKRMKLLADGDLSQEILTTKANDEVGQLVVSTNQMNVKLRELLQRISTVSETVSSQSEELTQSANEVKFGSEQISSTMEELSMGSDSQANQTSELSSTMSSFTDKVQNADERGENMKHSSQQVLELTNKGSNLMAMSSGEMVKINQVFRETVEKVGGLNTHSQKISKLVLIIREIAEQTNLLALNAAIEAARAGEHGRGFAVVADEVRNLAEQVADSVTDITEIVQDIQIETGNVTQSLTEGYKEVENGTKQIDMTEQTFTEIQNAVQLMVDDIQGISEILMDITKNAEEMNGNIQNMAAFSEETAAGVEEVSATSQQTTSSMEEVASSSNELAKSAEELNELILQFRM</sequence>
<dbReference type="InterPro" id="IPR003660">
    <property type="entry name" value="HAMP_dom"/>
</dbReference>
<reference evidence="10 11" key="1">
    <citation type="submission" date="2015-05" db="EMBL/GenBank/DDBJ databases">
        <title>Comparison of genome.</title>
        <authorList>
            <person name="Zheng Z."/>
            <person name="Sun M."/>
        </authorList>
    </citation>
    <scope>NUCLEOTIDE SEQUENCE [LARGE SCALE GENOMIC DNA]</scope>
    <source>
        <strain evidence="10 11">G25-74</strain>
    </source>
</reference>
<keyword evidence="3" id="KW-0472">Membrane</keyword>
<dbReference type="PANTHER" id="PTHR32089:SF112">
    <property type="entry name" value="LYSOZYME-LIKE PROTEIN-RELATED"/>
    <property type="match status" value="1"/>
</dbReference>
<keyword evidence="4 6" id="KW-0807">Transducer</keyword>
<comment type="subcellular location">
    <subcellularLocation>
        <location evidence="1">Cell membrane</location>
    </subcellularLocation>
</comment>
<feature type="domain" description="HAMP" evidence="9">
    <location>
        <begin position="21"/>
        <end position="74"/>
    </location>
</feature>
<keyword evidence="2" id="KW-1003">Cell membrane</keyword>
<name>A0A177ZTA6_9BACI</name>
<evidence type="ECO:0000259" key="9">
    <source>
        <dbReference type="PROSITE" id="PS50885"/>
    </source>
</evidence>
<evidence type="ECO:0000256" key="6">
    <source>
        <dbReference type="PROSITE-ProRule" id="PRU00284"/>
    </source>
</evidence>
<dbReference type="PATRIC" id="fig|217031.6.peg.2656"/>
<dbReference type="PROSITE" id="PS50885">
    <property type="entry name" value="HAMP"/>
    <property type="match status" value="1"/>
</dbReference>
<feature type="domain" description="Methyl-accepting transducer" evidence="8">
    <location>
        <begin position="93"/>
        <end position="343"/>
    </location>
</feature>
<dbReference type="PANTHER" id="PTHR32089">
    <property type="entry name" value="METHYL-ACCEPTING CHEMOTAXIS PROTEIN MCPB"/>
    <property type="match status" value="1"/>
</dbReference>
<evidence type="ECO:0000256" key="4">
    <source>
        <dbReference type="ARBA" id="ARBA00023224"/>
    </source>
</evidence>
<dbReference type="GO" id="GO:0007165">
    <property type="term" value="P:signal transduction"/>
    <property type="evidence" value="ECO:0007669"/>
    <property type="project" value="UniProtKB-KW"/>
</dbReference>
<dbReference type="CDD" id="cd06225">
    <property type="entry name" value="HAMP"/>
    <property type="match status" value="1"/>
</dbReference>
<organism evidence="10 11">
    <name type="scientific">Lederbergia galactosidilytica</name>
    <dbReference type="NCBI Taxonomy" id="217031"/>
    <lineage>
        <taxon>Bacteria</taxon>
        <taxon>Bacillati</taxon>
        <taxon>Bacillota</taxon>
        <taxon>Bacilli</taxon>
        <taxon>Bacillales</taxon>
        <taxon>Bacillaceae</taxon>
        <taxon>Lederbergia</taxon>
    </lineage>
</organism>
<dbReference type="EMBL" id="LDJR01000050">
    <property type="protein sequence ID" value="OAK70560.1"/>
    <property type="molecule type" value="Genomic_DNA"/>
</dbReference>
<dbReference type="Gene3D" id="1.10.287.950">
    <property type="entry name" value="Methyl-accepting chemotaxis protein"/>
    <property type="match status" value="1"/>
</dbReference>
<evidence type="ECO:0000259" key="8">
    <source>
        <dbReference type="PROSITE" id="PS50111"/>
    </source>
</evidence>
<comment type="caution">
    <text evidence="10">The sequence shown here is derived from an EMBL/GenBank/DDBJ whole genome shotgun (WGS) entry which is preliminary data.</text>
</comment>
<evidence type="ECO:0000256" key="5">
    <source>
        <dbReference type="ARBA" id="ARBA00029447"/>
    </source>
</evidence>
<accession>A0A177ZTA6</accession>
<dbReference type="PROSITE" id="PS50111">
    <property type="entry name" value="CHEMOTAXIS_TRANSDUC_2"/>
    <property type="match status" value="1"/>
</dbReference>
<dbReference type="AlphaFoldDB" id="A0A177ZTA6"/>
<dbReference type="Proteomes" id="UP000077881">
    <property type="component" value="Unassembled WGS sequence"/>
</dbReference>
<dbReference type="STRING" id="217031.ABB05_12360"/>
<dbReference type="SMART" id="SM00304">
    <property type="entry name" value="HAMP"/>
    <property type="match status" value="1"/>
</dbReference>
<dbReference type="SUPFAM" id="SSF58104">
    <property type="entry name" value="Methyl-accepting chemotaxis protein (MCP) signaling domain"/>
    <property type="match status" value="1"/>
</dbReference>
<keyword evidence="11" id="KW-1185">Reference proteome</keyword>
<feature type="region of interest" description="Disordered" evidence="7">
    <location>
        <begin position="106"/>
        <end position="132"/>
    </location>
</feature>
<proteinExistence type="inferred from homology"/>
<comment type="similarity">
    <text evidence="5">Belongs to the methyl-accepting chemotaxis (MCP) protein family.</text>
</comment>
<evidence type="ECO:0000256" key="1">
    <source>
        <dbReference type="ARBA" id="ARBA00004236"/>
    </source>
</evidence>
<dbReference type="InterPro" id="IPR004089">
    <property type="entry name" value="MCPsignal_dom"/>
</dbReference>
<protein>
    <submittedName>
        <fullName evidence="10">Chemotaxis protein</fullName>
    </submittedName>
</protein>
<gene>
    <name evidence="10" type="ORF">ABB05_12360</name>
</gene>
<dbReference type="GO" id="GO:0005886">
    <property type="term" value="C:plasma membrane"/>
    <property type="evidence" value="ECO:0007669"/>
    <property type="project" value="UniProtKB-SubCell"/>
</dbReference>
<evidence type="ECO:0000256" key="3">
    <source>
        <dbReference type="ARBA" id="ARBA00023136"/>
    </source>
</evidence>
<dbReference type="SMART" id="SM00283">
    <property type="entry name" value="MA"/>
    <property type="match status" value="1"/>
</dbReference>